<dbReference type="InterPro" id="IPR011011">
    <property type="entry name" value="Znf_FYVE_PHD"/>
</dbReference>
<feature type="compositionally biased region" description="Low complexity" evidence="5">
    <location>
        <begin position="757"/>
        <end position="774"/>
    </location>
</feature>
<dbReference type="PROSITE" id="PS50016">
    <property type="entry name" value="ZF_PHD_2"/>
    <property type="match status" value="1"/>
</dbReference>
<accession>D3BML0</accession>
<dbReference type="STRING" id="670386.D3BML0"/>
<dbReference type="InterPro" id="IPR019787">
    <property type="entry name" value="Znf_PHD-finger"/>
</dbReference>
<dbReference type="Proteomes" id="UP000001396">
    <property type="component" value="Unassembled WGS sequence"/>
</dbReference>
<evidence type="ECO:0000256" key="4">
    <source>
        <dbReference type="PROSITE-ProRule" id="PRU00146"/>
    </source>
</evidence>
<organism evidence="7 8">
    <name type="scientific">Heterostelium pallidum (strain ATCC 26659 / Pp 5 / PN500)</name>
    <name type="common">Cellular slime mold</name>
    <name type="synonym">Polysphondylium pallidum</name>
    <dbReference type="NCBI Taxonomy" id="670386"/>
    <lineage>
        <taxon>Eukaryota</taxon>
        <taxon>Amoebozoa</taxon>
        <taxon>Evosea</taxon>
        <taxon>Eumycetozoa</taxon>
        <taxon>Dictyostelia</taxon>
        <taxon>Acytosteliales</taxon>
        <taxon>Acytosteliaceae</taxon>
        <taxon>Heterostelium</taxon>
    </lineage>
</organism>
<reference evidence="7 8" key="1">
    <citation type="journal article" date="2011" name="Genome Res.">
        <title>Phylogeny-wide analysis of social amoeba genomes highlights ancient origins for complex intercellular communication.</title>
        <authorList>
            <person name="Heidel A.J."/>
            <person name="Lawal H.M."/>
            <person name="Felder M."/>
            <person name="Schilde C."/>
            <person name="Helps N.R."/>
            <person name="Tunggal B."/>
            <person name="Rivero F."/>
            <person name="John U."/>
            <person name="Schleicher M."/>
            <person name="Eichinger L."/>
            <person name="Platzer M."/>
            <person name="Noegel A.A."/>
            <person name="Schaap P."/>
            <person name="Gloeckner G."/>
        </authorList>
    </citation>
    <scope>NUCLEOTIDE SEQUENCE [LARGE SCALE GENOMIC DNA]</scope>
    <source>
        <strain evidence="8">ATCC 26659 / Pp 5 / PN500</strain>
    </source>
</reference>
<evidence type="ECO:0000259" key="6">
    <source>
        <dbReference type="PROSITE" id="PS50016"/>
    </source>
</evidence>
<dbReference type="PANTHER" id="PTHR24102">
    <property type="entry name" value="PHD FINGER PROTEIN"/>
    <property type="match status" value="1"/>
</dbReference>
<dbReference type="PANTHER" id="PTHR24102:SF28">
    <property type="entry name" value="PHD-TYPE DOMAIN-CONTAINING PROTEIN"/>
    <property type="match status" value="1"/>
</dbReference>
<feature type="compositionally biased region" description="Low complexity" evidence="5">
    <location>
        <begin position="59"/>
        <end position="84"/>
    </location>
</feature>
<dbReference type="InterPro" id="IPR013083">
    <property type="entry name" value="Znf_RING/FYVE/PHD"/>
</dbReference>
<feature type="compositionally biased region" description="Acidic residues" evidence="5">
    <location>
        <begin position="7"/>
        <end position="19"/>
    </location>
</feature>
<dbReference type="InterPro" id="IPR019786">
    <property type="entry name" value="Zinc_finger_PHD-type_CS"/>
</dbReference>
<dbReference type="FunCoup" id="D3BML0">
    <property type="interactions" value="523"/>
</dbReference>
<evidence type="ECO:0000313" key="7">
    <source>
        <dbReference type="EMBL" id="EFA77222.1"/>
    </source>
</evidence>
<feature type="compositionally biased region" description="Low complexity" evidence="5">
    <location>
        <begin position="279"/>
        <end position="317"/>
    </location>
</feature>
<keyword evidence="8" id="KW-1185">Reference proteome</keyword>
<dbReference type="GO" id="GO:0008270">
    <property type="term" value="F:zinc ion binding"/>
    <property type="evidence" value="ECO:0007669"/>
    <property type="project" value="UniProtKB-KW"/>
</dbReference>
<feature type="compositionally biased region" description="Low complexity" evidence="5">
    <location>
        <begin position="511"/>
        <end position="544"/>
    </location>
</feature>
<feature type="compositionally biased region" description="Basic residues" evidence="5">
    <location>
        <begin position="107"/>
        <end position="117"/>
    </location>
</feature>
<keyword evidence="1" id="KW-0479">Metal-binding</keyword>
<sequence>MKRKDNEDDDDDEEDDEEDFKPLSRVPRGEWNCPDCLEKIARISKSLKRQRTGNSDDTSSSNNNGVGSSSSSSSSSSSNINSSGSERRERDRDRDSTKNRKSGQNERRHRRLHKKSRNSSGANHIDEDSDDGEIEQDESDFEEDRDSDDDSGDSDDSMHSDDDHLNNLTCSNCNQGKDEDKILLCDSDGCDRGYHMYCLRFQLTSVPKGKWICDHCRFGDLTDIDLNNEEEDDEDLDALIKRKKMSSSSTSSPNLLSSSTSSTSRDNLSGNEHTNAVGSLSKSTATTTSSPSLTNTKSPKSPKSPKSSPPISSTKPTNHSNVVPPTMNTTYNDDKLTKQQESSKSTAAPANKTSSPPQQHQHSNSIPSKPSSMVLKKPSISKPTQVVASKPPAPSIPTNNPNTNSVNQLPTTSPANNNNISTSQTNISSNNGNATVPLPTVANLKKPSIINDKKILKSPAMNNGIGSQLLRSGSKDEVDASFSILDMVPNSKASATINPLNISWDLGGGYSASSKPTTPTSQSKPTVTSSPIKQSLQSSASQSPSLPPNNHIKKEQNNNHLEDTHNSQTNGSSELVNDLLAKSRLLFEEMFISMVNIIKLNSIEFNFKFANSLSFQKSQLGVLPVEIKQSILAPILNIHMIPHPLLLIQPTVEQDMINGNGVATGQKQASSSYYSFLLKMKRNEYVGSLQVSDRKNLYIFSRQITSHESKLYGWSCDSTMLFGIVFGSTTLSSPPTPQSLKSSTQPPPLKSSNTHVQQQSSTSPTSPPSANQQSTLKGKNICFLGYGDEYPSLQLVKSLLEGGAQASNTLETDSNLLVIEPSAVKQIFLQLPQLAKYKSNEQVQFIKGTEYLVEMVSRLNKLQPNNITSNNNSILFPQNGIVIVDYNMLIENELLFKRLIPLLSNLRKVGKQWSIQIFKGAYDELKSISQQSNIQQRIEEIQSHLNNKMLNISQDTPKSPMETLSKTISVAMQFIHRHTILLTSNRLLGDMSKKFPIVNCFDLAECIRYIESVQLQK</sequence>
<feature type="compositionally biased region" description="Low complexity" evidence="5">
    <location>
        <begin position="732"/>
        <end position="744"/>
    </location>
</feature>
<feature type="domain" description="PHD-type" evidence="6">
    <location>
        <begin position="167"/>
        <end position="219"/>
    </location>
</feature>
<feature type="region of interest" description="Disordered" evidence="5">
    <location>
        <begin position="1"/>
        <end position="167"/>
    </location>
</feature>
<dbReference type="SUPFAM" id="SSF57903">
    <property type="entry name" value="FYVE/PHD zinc finger"/>
    <property type="match status" value="1"/>
</dbReference>
<gene>
    <name evidence="7" type="ORF">PPL_12432</name>
</gene>
<evidence type="ECO:0000256" key="3">
    <source>
        <dbReference type="ARBA" id="ARBA00022833"/>
    </source>
</evidence>
<evidence type="ECO:0000256" key="2">
    <source>
        <dbReference type="ARBA" id="ARBA00022771"/>
    </source>
</evidence>
<feature type="compositionally biased region" description="Low complexity" evidence="5">
    <location>
        <begin position="246"/>
        <end position="269"/>
    </location>
</feature>
<keyword evidence="3" id="KW-0862">Zinc</keyword>
<feature type="region of interest" description="Disordered" evidence="5">
    <location>
        <begin position="243"/>
        <end position="434"/>
    </location>
</feature>
<feature type="compositionally biased region" description="Basic and acidic residues" evidence="5">
    <location>
        <begin position="85"/>
        <end position="106"/>
    </location>
</feature>
<proteinExistence type="predicted"/>
<feature type="region of interest" description="Disordered" evidence="5">
    <location>
        <begin position="511"/>
        <end position="556"/>
    </location>
</feature>
<dbReference type="EMBL" id="ADBJ01000043">
    <property type="protein sequence ID" value="EFA77222.1"/>
    <property type="molecule type" value="Genomic_DNA"/>
</dbReference>
<dbReference type="Gene3D" id="3.30.40.10">
    <property type="entry name" value="Zinc/RING finger domain, C3HC4 (zinc finger)"/>
    <property type="match status" value="1"/>
</dbReference>
<feature type="compositionally biased region" description="Low complexity" evidence="5">
    <location>
        <begin position="354"/>
        <end position="368"/>
    </location>
</feature>
<feature type="compositionally biased region" description="Acidic residues" evidence="5">
    <location>
        <begin position="127"/>
        <end position="155"/>
    </location>
</feature>
<evidence type="ECO:0000313" key="8">
    <source>
        <dbReference type="Proteomes" id="UP000001396"/>
    </source>
</evidence>
<name>D3BML0_HETP5</name>
<dbReference type="Pfam" id="PF00628">
    <property type="entry name" value="PHD"/>
    <property type="match status" value="1"/>
</dbReference>
<comment type="caution">
    <text evidence="7">The sequence shown here is derived from an EMBL/GenBank/DDBJ whole genome shotgun (WGS) entry which is preliminary data.</text>
</comment>
<feature type="compositionally biased region" description="Basic and acidic residues" evidence="5">
    <location>
        <begin position="156"/>
        <end position="165"/>
    </location>
</feature>
<protein>
    <submittedName>
        <fullName evidence="7">PHD zinc finger-containing protein</fullName>
    </submittedName>
</protein>
<feature type="compositionally biased region" description="Polar residues" evidence="5">
    <location>
        <begin position="318"/>
        <end position="331"/>
    </location>
</feature>
<dbReference type="GeneID" id="31367899"/>
<dbReference type="AlphaFoldDB" id="D3BML0"/>
<keyword evidence="2 4" id="KW-0863">Zinc-finger</keyword>
<feature type="compositionally biased region" description="Low complexity" evidence="5">
    <location>
        <begin position="416"/>
        <end position="433"/>
    </location>
</feature>
<evidence type="ECO:0000256" key="5">
    <source>
        <dbReference type="SAM" id="MobiDB-lite"/>
    </source>
</evidence>
<dbReference type="InterPro" id="IPR001965">
    <property type="entry name" value="Znf_PHD"/>
</dbReference>
<dbReference type="SMART" id="SM00249">
    <property type="entry name" value="PHD"/>
    <property type="match status" value="1"/>
</dbReference>
<dbReference type="CDD" id="cd15545">
    <property type="entry name" value="PHD_BAZ2A_like"/>
    <property type="match status" value="1"/>
</dbReference>
<feature type="compositionally biased region" description="Polar residues" evidence="5">
    <location>
        <begin position="339"/>
        <end position="353"/>
    </location>
</feature>
<feature type="region of interest" description="Disordered" evidence="5">
    <location>
        <begin position="732"/>
        <end position="774"/>
    </location>
</feature>
<dbReference type="PROSITE" id="PS01359">
    <property type="entry name" value="ZF_PHD_1"/>
    <property type="match status" value="1"/>
</dbReference>
<dbReference type="RefSeq" id="XP_020429351.1">
    <property type="nucleotide sequence ID" value="XM_020583164.1"/>
</dbReference>
<evidence type="ECO:0000256" key="1">
    <source>
        <dbReference type="ARBA" id="ARBA00022723"/>
    </source>
</evidence>
<dbReference type="OMA" id="FENIFIC"/>
<feature type="compositionally biased region" description="Low complexity" evidence="5">
    <location>
        <begin position="396"/>
        <end position="407"/>
    </location>
</feature>
<dbReference type="InParanoid" id="D3BML0"/>